<dbReference type="InterPro" id="IPR027417">
    <property type="entry name" value="P-loop_NTPase"/>
</dbReference>
<evidence type="ECO:0000259" key="4">
    <source>
        <dbReference type="Pfam" id="PF23559"/>
    </source>
</evidence>
<gene>
    <name evidence="5" type="ORF">FSB_LOCUS52251</name>
</gene>
<protein>
    <submittedName>
        <fullName evidence="5">Uncharacterized protein</fullName>
    </submittedName>
</protein>
<dbReference type="Gene3D" id="1.10.8.430">
    <property type="entry name" value="Helical domain of apoptotic protease-activating factors"/>
    <property type="match status" value="1"/>
</dbReference>
<keyword evidence="1" id="KW-0677">Repeat</keyword>
<dbReference type="InterPro" id="IPR002182">
    <property type="entry name" value="NB-ARC"/>
</dbReference>
<sequence length="351" mass="40228">MEVFDSKRRQTGSLVNESEIYGRGEEKEKIIQGLLTNQDNSQLVYNDVRVETHFEMRIWVCVSDDFQIRRLVRAIIKSIDGSACSLSELDPLQQILQEKLHGRRLLLVLDDVWNEYHDKWDGLKDALRCGVQGSMVIVTTQIENVALMMATILPIHHMGCLSKDDSWSLFKGRAFGVGRVEEKSELKSIGKEIVKKFGGVPLAIKALGSLMSLKNRKSEWLSMKESEIWDLPEGENSILPTLRLSYHHLPPYMKQCFAYCCLFPKDHELEMDKLIQLWLANGFIPTKGGLDLHHAGLHIFNELVWRSFFQDVSEDVHGTTCKMHDLMHDLAQSILRLECFAVEYGKEVKVP</sequence>
<evidence type="ECO:0000256" key="1">
    <source>
        <dbReference type="ARBA" id="ARBA00022737"/>
    </source>
</evidence>
<evidence type="ECO:0000259" key="3">
    <source>
        <dbReference type="Pfam" id="PF00931"/>
    </source>
</evidence>
<evidence type="ECO:0000313" key="5">
    <source>
        <dbReference type="EMBL" id="SPD24369.1"/>
    </source>
</evidence>
<dbReference type="GO" id="GO:0006952">
    <property type="term" value="P:defense response"/>
    <property type="evidence" value="ECO:0007669"/>
    <property type="project" value="UniProtKB-KW"/>
</dbReference>
<dbReference type="InterPro" id="IPR058922">
    <property type="entry name" value="WHD_DRP"/>
</dbReference>
<dbReference type="FunFam" id="1.10.10.10:FF:000322">
    <property type="entry name" value="Probable disease resistance protein At1g63360"/>
    <property type="match status" value="1"/>
</dbReference>
<dbReference type="Gene3D" id="1.10.10.10">
    <property type="entry name" value="Winged helix-like DNA-binding domain superfamily/Winged helix DNA-binding domain"/>
    <property type="match status" value="1"/>
</dbReference>
<evidence type="ECO:0000256" key="2">
    <source>
        <dbReference type="ARBA" id="ARBA00022821"/>
    </source>
</evidence>
<organism evidence="5">
    <name type="scientific">Fagus sylvatica</name>
    <name type="common">Beechnut</name>
    <dbReference type="NCBI Taxonomy" id="28930"/>
    <lineage>
        <taxon>Eukaryota</taxon>
        <taxon>Viridiplantae</taxon>
        <taxon>Streptophyta</taxon>
        <taxon>Embryophyta</taxon>
        <taxon>Tracheophyta</taxon>
        <taxon>Spermatophyta</taxon>
        <taxon>Magnoliopsida</taxon>
        <taxon>eudicotyledons</taxon>
        <taxon>Gunneridae</taxon>
        <taxon>Pentapetalae</taxon>
        <taxon>rosids</taxon>
        <taxon>fabids</taxon>
        <taxon>Fagales</taxon>
        <taxon>Fagaceae</taxon>
        <taxon>Fagus</taxon>
    </lineage>
</organism>
<dbReference type="AlphaFoldDB" id="A0A2N9IJX1"/>
<dbReference type="GO" id="GO:0043531">
    <property type="term" value="F:ADP binding"/>
    <property type="evidence" value="ECO:0007669"/>
    <property type="project" value="InterPro"/>
</dbReference>
<dbReference type="Gene3D" id="3.40.50.300">
    <property type="entry name" value="P-loop containing nucleotide triphosphate hydrolases"/>
    <property type="match status" value="1"/>
</dbReference>
<accession>A0A2N9IJX1</accession>
<keyword evidence="2" id="KW-0611">Plant defense</keyword>
<feature type="domain" description="Disease resistance protein winged helix" evidence="4">
    <location>
        <begin position="262"/>
        <end position="331"/>
    </location>
</feature>
<dbReference type="EMBL" id="OIVN01005890">
    <property type="protein sequence ID" value="SPD24369.1"/>
    <property type="molecule type" value="Genomic_DNA"/>
</dbReference>
<dbReference type="PANTHER" id="PTHR36766">
    <property type="entry name" value="PLANT BROAD-SPECTRUM MILDEW RESISTANCE PROTEIN RPW8"/>
    <property type="match status" value="1"/>
</dbReference>
<proteinExistence type="predicted"/>
<dbReference type="PRINTS" id="PR00364">
    <property type="entry name" value="DISEASERSIST"/>
</dbReference>
<name>A0A2N9IJX1_FAGSY</name>
<reference evidence="5" key="1">
    <citation type="submission" date="2018-02" db="EMBL/GenBank/DDBJ databases">
        <authorList>
            <person name="Cohen D.B."/>
            <person name="Kent A.D."/>
        </authorList>
    </citation>
    <scope>NUCLEOTIDE SEQUENCE</scope>
</reference>
<feature type="domain" description="NB-ARC" evidence="3">
    <location>
        <begin position="43"/>
        <end position="175"/>
    </location>
</feature>
<dbReference type="SUPFAM" id="SSF52540">
    <property type="entry name" value="P-loop containing nucleoside triphosphate hydrolases"/>
    <property type="match status" value="1"/>
</dbReference>
<dbReference type="InterPro" id="IPR042197">
    <property type="entry name" value="Apaf_helical"/>
</dbReference>
<dbReference type="Pfam" id="PF00931">
    <property type="entry name" value="NB-ARC"/>
    <property type="match status" value="1"/>
</dbReference>
<dbReference type="Pfam" id="PF23559">
    <property type="entry name" value="WHD_DRP"/>
    <property type="match status" value="1"/>
</dbReference>
<dbReference type="PANTHER" id="PTHR36766:SF47">
    <property type="entry name" value="NB-ARC DOMAIN-CONTAINING PROTEIN"/>
    <property type="match status" value="1"/>
</dbReference>
<dbReference type="InterPro" id="IPR036388">
    <property type="entry name" value="WH-like_DNA-bd_sf"/>
</dbReference>